<accession>A0AAD2DUK5</accession>
<dbReference type="Proteomes" id="UP000834106">
    <property type="component" value="Chromosome 6"/>
</dbReference>
<evidence type="ECO:0000313" key="2">
    <source>
        <dbReference type="Proteomes" id="UP000834106"/>
    </source>
</evidence>
<name>A0AAD2DUK5_9LAMI</name>
<keyword evidence="2" id="KW-1185">Reference proteome</keyword>
<protein>
    <submittedName>
        <fullName evidence="1">Uncharacterized protein</fullName>
    </submittedName>
</protein>
<dbReference type="EMBL" id="OU503041">
    <property type="protein sequence ID" value="CAI9763885.1"/>
    <property type="molecule type" value="Genomic_DNA"/>
</dbReference>
<sequence length="130" mass="14317">MSQLGHVSAVNLRGQNNLNNLWSSQSWRCYCLCGKMNTLSFASSDAMGSKLKSPAAHAFMTRSGKDVSPLKVVCIDYPRPGIESSVNYLEAAYLPSTFRNSPRPYKPLKIVIVGAEAVNVLKLVLEKRLL</sequence>
<evidence type="ECO:0000313" key="1">
    <source>
        <dbReference type="EMBL" id="CAI9763885.1"/>
    </source>
</evidence>
<dbReference type="AlphaFoldDB" id="A0AAD2DUK5"/>
<gene>
    <name evidence="1" type="ORF">FPE_LOCUS11315</name>
</gene>
<organism evidence="1 2">
    <name type="scientific">Fraxinus pennsylvanica</name>
    <dbReference type="NCBI Taxonomy" id="56036"/>
    <lineage>
        <taxon>Eukaryota</taxon>
        <taxon>Viridiplantae</taxon>
        <taxon>Streptophyta</taxon>
        <taxon>Embryophyta</taxon>
        <taxon>Tracheophyta</taxon>
        <taxon>Spermatophyta</taxon>
        <taxon>Magnoliopsida</taxon>
        <taxon>eudicotyledons</taxon>
        <taxon>Gunneridae</taxon>
        <taxon>Pentapetalae</taxon>
        <taxon>asterids</taxon>
        <taxon>lamiids</taxon>
        <taxon>Lamiales</taxon>
        <taxon>Oleaceae</taxon>
        <taxon>Oleeae</taxon>
        <taxon>Fraxinus</taxon>
    </lineage>
</organism>
<proteinExistence type="predicted"/>
<reference evidence="1" key="1">
    <citation type="submission" date="2023-05" db="EMBL/GenBank/DDBJ databases">
        <authorList>
            <person name="Huff M."/>
        </authorList>
    </citation>
    <scope>NUCLEOTIDE SEQUENCE</scope>
</reference>